<gene>
    <name evidence="1" type="ORF">MGWOODY_Smn3504</name>
</gene>
<dbReference type="SUPFAM" id="SSF55729">
    <property type="entry name" value="Acyl-CoA N-acyltransferases (Nat)"/>
    <property type="match status" value="1"/>
</dbReference>
<sequence length="132" mass="14598">MREADVTECAAMGHTPRQALRAGLLSSSLCLTATVDGRPEAMFGLVVTNALCGEGAPWMLGSDAIYRHPRTMLRWGPRILSAMFDSTPVLENLVAEDNDRAVRFLRRIGFTIAKEVTMIAGTRFVPFSQERR</sequence>
<reference evidence="1" key="1">
    <citation type="submission" date="2015-10" db="EMBL/GenBank/DDBJ databases">
        <authorList>
            <person name="Gilbert D.G."/>
        </authorList>
    </citation>
    <scope>NUCLEOTIDE SEQUENCE</scope>
</reference>
<dbReference type="EMBL" id="CZQE01000326">
    <property type="protein sequence ID" value="CUS46016.1"/>
    <property type="molecule type" value="Genomic_DNA"/>
</dbReference>
<proteinExistence type="predicted"/>
<dbReference type="AlphaFoldDB" id="A0A161K0V3"/>
<accession>A0A161K0V3</accession>
<dbReference type="InterPro" id="IPR016181">
    <property type="entry name" value="Acyl_CoA_acyltransferase"/>
</dbReference>
<protein>
    <submittedName>
        <fullName evidence="1">Polyketide synthase</fullName>
    </submittedName>
</protein>
<name>A0A161K0V3_9ZZZZ</name>
<evidence type="ECO:0000313" key="1">
    <source>
        <dbReference type="EMBL" id="CUS46016.1"/>
    </source>
</evidence>
<organism evidence="1">
    <name type="scientific">hydrothermal vent metagenome</name>
    <dbReference type="NCBI Taxonomy" id="652676"/>
    <lineage>
        <taxon>unclassified sequences</taxon>
        <taxon>metagenomes</taxon>
        <taxon>ecological metagenomes</taxon>
    </lineage>
</organism>